<dbReference type="Pfam" id="PF13306">
    <property type="entry name" value="LRR_5"/>
    <property type="match status" value="6"/>
</dbReference>
<dbReference type="Pfam" id="PF02141">
    <property type="entry name" value="DENN"/>
    <property type="match status" value="1"/>
</dbReference>
<organism evidence="3 4">
    <name type="scientific">Tritrichomonas musculus</name>
    <dbReference type="NCBI Taxonomy" id="1915356"/>
    <lineage>
        <taxon>Eukaryota</taxon>
        <taxon>Metamonada</taxon>
        <taxon>Parabasalia</taxon>
        <taxon>Tritrichomonadida</taxon>
        <taxon>Tritrichomonadidae</taxon>
        <taxon>Tritrichomonas</taxon>
    </lineage>
</organism>
<sequence>MEYYIVFISEDVNESMSFAEDAISFLRETQNQQNANGQFQILASNNPSEYYIKNSDKKVKAIAIDLRQVNFFEDILSNAQIIVISLNITKERPLNFSGEEYSFFKKEFDNNISQRILIGNIPEKDSNNEINPMINEYKTVLQCNDYYEKQTINSTTNNQIIKPTNNNQTSKSETNNQTTKSKTNNQTTNSEINNQIISIPSILLNHFQSQITAWETNNDDSKYVKVQLLNSLVLLLSKSSFTAQVIESKNAEGDVIVPTFLTHDLKRYTITSIGENAFYDNQKIKSLSFDPDSCVQTIGNFAFQDSSISSLSIPASLVEMGGEWCHKVAHLTEISVDERNPHFKFDKENGLLIKNDKEIAFCVRDKKGLVHIPKNIGRINRWSFYKCNQLMSFINDSNSLNFIDSYAFSECSKLLNFSINKVGKLTLNSYSFASSKSLTSFAIDCNSLEIKEHCFDGCSSISGVNLTHVKNLKIKKLSFLGCNKIGIFSALDLNSLAIENDSFYYVTELKQLAFRSNKFQISPFAFNGCNKIDSIIVKSPNTIALPQNPNIKTENLKSINLESKLDIVLDNSFIYDQMNLESIKLRARKNLIFSNSPFKVHKLLSSVYIECGCDIDISSDTFDECSPLSNFTIAKSKSLTIHENSFCDFPSLKEVNLHGQNVTIENDCFKNCPSLESFSVSGSRKVEVGSNQFENCLNLKTILVSVSHVRSDCILQLADFCFKHATNLSKIKFVGGSINIKKDLFVNAQATPNPLILAKGKQDKCHLTELSIENAIDVTIDSGILNNCQELKKLCVSCKKLAIDDNCFNNNPELEEVSFAVHNLSIKSKCFNNCPSLVLKDINADSVSFDSNDFCECQSLPKVKIISKSMIVFGNNCFKENKELQKVKLFASEITLGDQSFGHCSSLRKVDFGMYFARILNLFTFSQTSKPAFIDKIFIGNEAFCKCADLEWLTIYAKESVDLQNRVFYNLKKLERIEIKIGSNDFKYGDKCFVGCPGASDLLSNPLSFANIDFSAISISNEDFKSEFESCRNLRQNGHIQKHYSRFNSFFVLGVEKDKNEASIISMFPSRPVTFEDFKIDLIPKYCYPKGLNVIDNNVNDSILNGFVFFFENHYGIVLHIAIPDNSNSFVGDKYDRKYPFSLCLISNKSDISCHFTFLSNLVDLIVGKATLPQQEVDIPIELQNRENENCYQSLMIDDECEFIAVSNHVEPPSFLLPELIKYYVAKAPPRVSRSNNFLYPTLQTFLSCFSPEEIVTLFLFMMCEFKIIFVSNDETKVSFCLLALVNILKSMRTQVTVLPIVPNYEEFVDEIEKSKCCILGFTGVCNNFEVLVNIDHYNKIMVNPSVQVPRFSYGSKMSKKISC</sequence>
<dbReference type="InterPro" id="IPR053139">
    <property type="entry name" value="Surface_bspA-like"/>
</dbReference>
<gene>
    <name evidence="3" type="ORF">M9Y10_006525</name>
</gene>
<dbReference type="PANTHER" id="PTHR45661">
    <property type="entry name" value="SURFACE ANTIGEN"/>
    <property type="match status" value="1"/>
</dbReference>
<dbReference type="InterPro" id="IPR001194">
    <property type="entry name" value="cDENN_dom"/>
</dbReference>
<dbReference type="Gene3D" id="3.80.10.10">
    <property type="entry name" value="Ribonuclease Inhibitor"/>
    <property type="match status" value="3"/>
</dbReference>
<dbReference type="Gene3D" id="3.40.50.11500">
    <property type="match status" value="1"/>
</dbReference>
<feature type="region of interest" description="Disordered" evidence="1">
    <location>
        <begin position="157"/>
        <end position="188"/>
    </location>
</feature>
<keyword evidence="4" id="KW-1185">Reference proteome</keyword>
<protein>
    <submittedName>
        <fullName evidence="3">Beta-1,3-glucan linked protein</fullName>
    </submittedName>
</protein>
<dbReference type="InterPro" id="IPR026906">
    <property type="entry name" value="LRR_5"/>
</dbReference>
<feature type="compositionally biased region" description="Low complexity" evidence="1">
    <location>
        <begin position="164"/>
        <end position="188"/>
    </location>
</feature>
<evidence type="ECO:0000256" key="1">
    <source>
        <dbReference type="SAM" id="MobiDB-lite"/>
    </source>
</evidence>
<evidence type="ECO:0000259" key="2">
    <source>
        <dbReference type="PROSITE" id="PS50211"/>
    </source>
</evidence>
<name>A0ABR2JEF4_9EUKA</name>
<evidence type="ECO:0000313" key="4">
    <source>
        <dbReference type="Proteomes" id="UP001470230"/>
    </source>
</evidence>
<accession>A0ABR2JEF4</accession>
<evidence type="ECO:0000313" key="3">
    <source>
        <dbReference type="EMBL" id="KAK8876327.1"/>
    </source>
</evidence>
<dbReference type="PANTHER" id="PTHR45661:SF3">
    <property type="entry name" value="IG-LIKE DOMAIN-CONTAINING PROTEIN"/>
    <property type="match status" value="1"/>
</dbReference>
<feature type="domain" description="UDENN" evidence="2">
    <location>
        <begin position="1048"/>
        <end position="1364"/>
    </location>
</feature>
<reference evidence="3 4" key="1">
    <citation type="submission" date="2024-04" db="EMBL/GenBank/DDBJ databases">
        <title>Tritrichomonas musculus Genome.</title>
        <authorList>
            <person name="Alves-Ferreira E."/>
            <person name="Grigg M."/>
            <person name="Lorenzi H."/>
            <person name="Galac M."/>
        </authorList>
    </citation>
    <scope>NUCLEOTIDE SEQUENCE [LARGE SCALE GENOMIC DNA]</scope>
    <source>
        <strain evidence="3 4">EAF2021</strain>
    </source>
</reference>
<dbReference type="PROSITE" id="PS50211">
    <property type="entry name" value="DENN"/>
    <property type="match status" value="1"/>
</dbReference>
<dbReference type="SUPFAM" id="SSF52058">
    <property type="entry name" value="L domain-like"/>
    <property type="match status" value="3"/>
</dbReference>
<dbReference type="InterPro" id="IPR037516">
    <property type="entry name" value="Tripartite_DENN"/>
</dbReference>
<proteinExistence type="predicted"/>
<dbReference type="EMBL" id="JAPFFF010000012">
    <property type="protein sequence ID" value="KAK8876327.1"/>
    <property type="molecule type" value="Genomic_DNA"/>
</dbReference>
<dbReference type="InterPro" id="IPR032675">
    <property type="entry name" value="LRR_dom_sf"/>
</dbReference>
<dbReference type="InterPro" id="IPR043153">
    <property type="entry name" value="DENN_C"/>
</dbReference>
<dbReference type="SMART" id="SM00799">
    <property type="entry name" value="DENN"/>
    <property type="match status" value="1"/>
</dbReference>
<dbReference type="Proteomes" id="UP001470230">
    <property type="component" value="Unassembled WGS sequence"/>
</dbReference>
<comment type="caution">
    <text evidence="3">The sequence shown here is derived from an EMBL/GenBank/DDBJ whole genome shotgun (WGS) entry which is preliminary data.</text>
</comment>